<evidence type="ECO:0000256" key="4">
    <source>
        <dbReference type="ARBA" id="ARBA00023136"/>
    </source>
</evidence>
<organism evidence="6 7">
    <name type="scientific">Cichlidogyrus casuarinus</name>
    <dbReference type="NCBI Taxonomy" id="1844966"/>
    <lineage>
        <taxon>Eukaryota</taxon>
        <taxon>Metazoa</taxon>
        <taxon>Spiralia</taxon>
        <taxon>Lophotrochozoa</taxon>
        <taxon>Platyhelminthes</taxon>
        <taxon>Monogenea</taxon>
        <taxon>Monopisthocotylea</taxon>
        <taxon>Dactylogyridea</taxon>
        <taxon>Ancyrocephalidae</taxon>
        <taxon>Cichlidogyrus</taxon>
    </lineage>
</organism>
<proteinExistence type="predicted"/>
<gene>
    <name evidence="6" type="primary">TIMM23</name>
    <name evidence="6" type="ORF">Ciccas_001110</name>
</gene>
<accession>A0ABD2QNY2</accession>
<dbReference type="Proteomes" id="UP001626550">
    <property type="component" value="Unassembled WGS sequence"/>
</dbReference>
<dbReference type="Pfam" id="PF02466">
    <property type="entry name" value="Tim17"/>
    <property type="match status" value="1"/>
</dbReference>
<dbReference type="EMBL" id="JBJKFK010000069">
    <property type="protein sequence ID" value="KAL3320196.1"/>
    <property type="molecule type" value="Genomic_DNA"/>
</dbReference>
<name>A0ABD2QNY2_9PLAT</name>
<dbReference type="PANTHER" id="PTHR15371:SF0">
    <property type="entry name" value="SD19278P"/>
    <property type="match status" value="1"/>
</dbReference>
<comment type="caution">
    <text evidence="6">The sequence shown here is derived from an EMBL/GenBank/DDBJ whole genome shotgun (WGS) entry which is preliminary data.</text>
</comment>
<reference evidence="6 7" key="1">
    <citation type="submission" date="2024-11" db="EMBL/GenBank/DDBJ databases">
        <title>Adaptive evolution of stress response genes in parasites aligns with host niche diversity.</title>
        <authorList>
            <person name="Hahn C."/>
            <person name="Resl P."/>
        </authorList>
    </citation>
    <scope>NUCLEOTIDE SEQUENCE [LARGE SCALE GENOMIC DNA]</scope>
    <source>
        <strain evidence="6">EGGRZ-B1_66</strain>
        <tissue evidence="6">Body</tissue>
    </source>
</reference>
<keyword evidence="4" id="KW-0472">Membrane</keyword>
<keyword evidence="2" id="KW-0812">Transmembrane</keyword>
<dbReference type="SUPFAM" id="SSF53927">
    <property type="entry name" value="Cytidine deaminase-like"/>
    <property type="match status" value="1"/>
</dbReference>
<dbReference type="InterPro" id="IPR002125">
    <property type="entry name" value="CMP_dCMP_dom"/>
</dbReference>
<dbReference type="GO" id="GO:0016020">
    <property type="term" value="C:membrane"/>
    <property type="evidence" value="ECO:0007669"/>
    <property type="project" value="UniProtKB-SubCell"/>
</dbReference>
<feature type="domain" description="CMP/dCMP-type deaminase" evidence="5">
    <location>
        <begin position="435"/>
        <end position="526"/>
    </location>
</feature>
<comment type="subcellular location">
    <subcellularLocation>
        <location evidence="1">Membrane</location>
        <topology evidence="1">Multi-pass membrane protein</topology>
    </subcellularLocation>
</comment>
<evidence type="ECO:0000259" key="5">
    <source>
        <dbReference type="PROSITE" id="PS51747"/>
    </source>
</evidence>
<evidence type="ECO:0000256" key="2">
    <source>
        <dbReference type="ARBA" id="ARBA00022692"/>
    </source>
</evidence>
<evidence type="ECO:0000313" key="6">
    <source>
        <dbReference type="EMBL" id="KAL3320196.1"/>
    </source>
</evidence>
<dbReference type="PANTHER" id="PTHR15371">
    <property type="entry name" value="TIM23"/>
    <property type="match status" value="1"/>
</dbReference>
<evidence type="ECO:0000256" key="3">
    <source>
        <dbReference type="ARBA" id="ARBA00022989"/>
    </source>
</evidence>
<feature type="non-terminal residue" evidence="6">
    <location>
        <position position="526"/>
    </location>
</feature>
<dbReference type="AlphaFoldDB" id="A0ABD2QNY2"/>
<dbReference type="InterPro" id="IPR016193">
    <property type="entry name" value="Cytidine_deaminase-like"/>
</dbReference>
<evidence type="ECO:0000256" key="1">
    <source>
        <dbReference type="ARBA" id="ARBA00004141"/>
    </source>
</evidence>
<dbReference type="Gene3D" id="3.40.140.10">
    <property type="entry name" value="Cytidine Deaminase, domain 2"/>
    <property type="match status" value="1"/>
</dbReference>
<keyword evidence="7" id="KW-1185">Reference proteome</keyword>
<keyword evidence="3" id="KW-1133">Transmembrane helix</keyword>
<evidence type="ECO:0000313" key="7">
    <source>
        <dbReference type="Proteomes" id="UP001626550"/>
    </source>
</evidence>
<sequence length="526" mass="58601">MTIDDNEVLISPFLNFDPSLLTSGSNDEFIFPDGQKKRGRFERSFFEIGTLAIGGSALGGMRGLITGMRDPEVKRLPNPAIRQTQILNCVTKSGASIGQIGGSIGLVYAISDFLIQKMRGDHADDNINTFAATTTTGLLYTLPGLRSPNGLIRLVKGGFIGAASHFMVPTGGCEACQSTTHHLLDVIELAHYKTVDYPHSTLLCFSSSRDRLIFYNLLLKSGFKPFHNEPEPVLDIDLSDFELRIVEKLVCPFAPTERIEPVNPNACIDIGKISAVLEPKYRCCRPHFVPWWIIRISKSVHLNKIVRDLNDKLPIHEQYHHLKRISAVKLDPKMVSIHVRCATFNNEDETRSLLDQILEPLEISYDLSTYWLPLHGPLTRRQQVALSALVAWPTTLHPNVDLESLAEHSLTCSYFTAEESKAINGWMNVSDGQIDWVKTSTCCLSDCKQGMHVLAVDDRGEILAAVKCFSNTDATKPFSHPIMKMLQICGQSKRNYSHLLTGCDVYLSSEPCTMCSMALLHSRVAR</sequence>
<dbReference type="InterPro" id="IPR045238">
    <property type="entry name" value="Tim23-like"/>
</dbReference>
<protein>
    <submittedName>
        <fullName evidence="6">Mitochondrial import inner membrane translocase, subunit timm23</fullName>
    </submittedName>
</protein>
<dbReference type="PROSITE" id="PS51747">
    <property type="entry name" value="CYT_DCMP_DEAMINASES_2"/>
    <property type="match status" value="1"/>
</dbReference>